<gene>
    <name evidence="1" type="ORF">SAMN02910291_00086</name>
</gene>
<comment type="caution">
    <text evidence="1">The sequence shown here is derived from an EMBL/GenBank/DDBJ whole genome shotgun (WGS) entry which is preliminary data.</text>
</comment>
<dbReference type="EMBL" id="FPIW01000002">
    <property type="protein sequence ID" value="SFW12375.1"/>
    <property type="molecule type" value="Genomic_DNA"/>
</dbReference>
<protein>
    <submittedName>
        <fullName evidence="1">Uncharacterized protein</fullName>
    </submittedName>
</protein>
<dbReference type="Proteomes" id="UP000182680">
    <property type="component" value="Unassembled WGS sequence"/>
</dbReference>
<dbReference type="RefSeq" id="WP_012625645.1">
    <property type="nucleotide sequence ID" value="NZ_FPIW01000002.1"/>
</dbReference>
<sequence length="299" mass="34077">MLFFNRFRHALGHTAVKKPSIGAVLDAAFAHQVCVEILFINRNRQMDNVYCRIRKMRRSSVLLVCSVNFLPDALNGEQCLIHFNLPRALLVHTFKMSAVEARQGFLCKTHIIHNHVDPESRQCEIEISRPEAYVQRELRKHERIFPSAGMVRSVDLWLRGRLPAHWRDLGGPDFTFREDSPGQLRLVNISAGGARLEMGDVEEADRYHRLSGTQMLLCVVLNRPGRKRCVAPVVCQCVEGLYSATMRRLALRLRFIQVWLTDSDGQGAWARVGDEGVQSINDWIANDYSLLAEKPAHLP</sequence>
<dbReference type="AlphaFoldDB" id="A0AA94HQ00"/>
<reference evidence="2" key="1">
    <citation type="submission" date="2016-11" db="EMBL/GenBank/DDBJ databases">
        <authorList>
            <person name="Jaros S."/>
            <person name="Januszkiewicz K."/>
            <person name="Wedrychowicz H."/>
        </authorList>
    </citation>
    <scope>NUCLEOTIDE SEQUENCE [LARGE SCALE GENOMIC DNA]</scope>
    <source>
        <strain evidence="2">DSM 7057</strain>
    </source>
</reference>
<accession>A0AA94HQ00</accession>
<evidence type="ECO:0000313" key="2">
    <source>
        <dbReference type="Proteomes" id="UP000182680"/>
    </source>
</evidence>
<evidence type="ECO:0000313" key="1">
    <source>
        <dbReference type="EMBL" id="SFW12375.1"/>
    </source>
</evidence>
<organism evidence="1 2">
    <name type="scientific">Desulfovibrio desulfuricans</name>
    <dbReference type="NCBI Taxonomy" id="876"/>
    <lineage>
        <taxon>Bacteria</taxon>
        <taxon>Pseudomonadati</taxon>
        <taxon>Thermodesulfobacteriota</taxon>
        <taxon>Desulfovibrionia</taxon>
        <taxon>Desulfovibrionales</taxon>
        <taxon>Desulfovibrionaceae</taxon>
        <taxon>Desulfovibrio</taxon>
    </lineage>
</organism>
<proteinExistence type="predicted"/>
<name>A0AA94HQ00_DESDE</name>